<organism evidence="3 4">
    <name type="scientific">Halobacteriovorax marinus</name>
    <dbReference type="NCBI Taxonomy" id="97084"/>
    <lineage>
        <taxon>Bacteria</taxon>
        <taxon>Pseudomonadati</taxon>
        <taxon>Bdellovibrionota</taxon>
        <taxon>Bacteriovoracia</taxon>
        <taxon>Bacteriovoracales</taxon>
        <taxon>Halobacteriovoraceae</taxon>
        <taxon>Halobacteriovorax</taxon>
    </lineage>
</organism>
<reference evidence="4" key="1">
    <citation type="journal article" date="2017" name="Proc. Natl. Acad. Sci. U.S.A.">
        <title>Simulation of Deepwater Horizon oil plume reveals substrate specialization within a complex community of hydrocarbon-degraders.</title>
        <authorList>
            <person name="Hu P."/>
            <person name="Dubinsky E.A."/>
            <person name="Probst A.J."/>
            <person name="Wang J."/>
            <person name="Sieber C.M.K."/>
            <person name="Tom L.M."/>
            <person name="Gardinali P."/>
            <person name="Banfield J.F."/>
            <person name="Atlas R.M."/>
            <person name="Andersen G.L."/>
        </authorList>
    </citation>
    <scope>NUCLEOTIDE SEQUENCE [LARGE SCALE GENOMIC DNA]</scope>
</reference>
<dbReference type="EMBL" id="MAAO01000006">
    <property type="protein sequence ID" value="OUR96683.1"/>
    <property type="molecule type" value="Genomic_DNA"/>
</dbReference>
<evidence type="ECO:0000256" key="2">
    <source>
        <dbReference type="SAM" id="Phobius"/>
    </source>
</evidence>
<feature type="coiled-coil region" evidence="1">
    <location>
        <begin position="296"/>
        <end position="348"/>
    </location>
</feature>
<proteinExistence type="predicted"/>
<evidence type="ECO:0000313" key="3">
    <source>
        <dbReference type="EMBL" id="OUR96683.1"/>
    </source>
</evidence>
<keyword evidence="2" id="KW-0812">Transmembrane</keyword>
<feature type="transmembrane region" description="Helical" evidence="2">
    <location>
        <begin position="458"/>
        <end position="480"/>
    </location>
</feature>
<keyword evidence="2" id="KW-0472">Membrane</keyword>
<gene>
    <name evidence="3" type="ORF">A9Q84_10090</name>
</gene>
<feature type="transmembrane region" description="Helical" evidence="2">
    <location>
        <begin position="27"/>
        <end position="48"/>
    </location>
</feature>
<evidence type="ECO:0000313" key="4">
    <source>
        <dbReference type="Proteomes" id="UP000196531"/>
    </source>
</evidence>
<dbReference type="Proteomes" id="UP000196531">
    <property type="component" value="Unassembled WGS sequence"/>
</dbReference>
<comment type="caution">
    <text evidence="3">The sequence shown here is derived from an EMBL/GenBank/DDBJ whole genome shotgun (WGS) entry which is preliminary data.</text>
</comment>
<keyword evidence="2" id="KW-1133">Transmembrane helix</keyword>
<evidence type="ECO:0000256" key="1">
    <source>
        <dbReference type="SAM" id="Coils"/>
    </source>
</evidence>
<name>A0A1Y5F715_9BACT</name>
<accession>A0A1Y5F715</accession>
<sequence>MILKEKIERLIDESTLLNIPLMFKLLFRYKFVVMATIVFCLSVCSYLYTRQVEIYWSSIRFSNMQEKSSSPMDAISVALGTDAKDGGFNNSLAEEVRALRLSMDFTRNLVNKLMEKEYFDKMDFNPTNKKSDKFIVSELKNTCEGKEDCFIEAMVRLVPGFYSIEDPERTGLNFVLEVGTADKRTTEILLDVVAKAISASRLDTIRMGYIEQTKSAEKLVAKERVSLKEKNYLGLVKKKELLKDEVTNLQYEIQIHNKLLMENQSQLTIAEAKVQKANSIIKLGVDNKGLNTDKKRNFLREKIDNLSKDINALELIRISHSTREIDILNSLKKELRKSERKLKKLGNTRSVASLNEFVQKSKIKVEENEFNYRVFKGYALKASKKAVLLKEKSTGLVDSLLSTKTKLEHMRPSVNFLKALEAKVIQLKLLEITSTSDLKFDNFATFPVKTKKITRLMLFVYTVFFIVFSLLGVLCTRFLFDDNVYDEEDLKRIFPKVNVLGTAPTFEE</sequence>
<dbReference type="AlphaFoldDB" id="A0A1Y5F715"/>
<protein>
    <submittedName>
        <fullName evidence="3">Uncharacterized protein</fullName>
    </submittedName>
</protein>
<keyword evidence="1" id="KW-0175">Coiled coil</keyword>